<evidence type="ECO:0000313" key="2">
    <source>
        <dbReference type="EMBL" id="SEF85522.1"/>
    </source>
</evidence>
<sequence>MSSDKLDALIERIASEHGIVLSQDDPVLMMHTLNEVLLEQNEKAHAELLSNYQAILEENFNRWCEYSTKKSNAIISASMSNAQLTRDQFLESCIQLIDDKIKSGVDQETYDLVRISRQAAIINLLASTLLLASVVTIFLILL</sequence>
<reference evidence="2 3" key="1">
    <citation type="submission" date="2016-10" db="EMBL/GenBank/DDBJ databases">
        <authorList>
            <person name="de Groot N.N."/>
        </authorList>
    </citation>
    <scope>NUCLEOTIDE SEQUENCE [LARGE SCALE GENOMIC DNA]</scope>
    <source>
        <strain evidence="2 3">Nm13</strain>
    </source>
</reference>
<dbReference type="GO" id="GO:0009372">
    <property type="term" value="P:quorum sensing"/>
    <property type="evidence" value="ECO:0007669"/>
    <property type="project" value="InterPro"/>
</dbReference>
<proteinExistence type="predicted"/>
<protein>
    <submittedName>
        <fullName evidence="2">Transcriptional activator TraM</fullName>
    </submittedName>
</protein>
<dbReference type="Pfam" id="PF11657">
    <property type="entry name" value="Activator-TraM"/>
    <property type="match status" value="1"/>
</dbReference>
<dbReference type="Proteomes" id="UP000236753">
    <property type="component" value="Unassembled WGS sequence"/>
</dbReference>
<dbReference type="InterPro" id="IPR028140">
    <property type="entry name" value="TraM"/>
</dbReference>
<dbReference type="AlphaFoldDB" id="A0A1H5VDT9"/>
<keyword evidence="1" id="KW-0812">Transmembrane</keyword>
<dbReference type="RefSeq" id="WP_103966553.1">
    <property type="nucleotide sequence ID" value="NZ_FNUX01000012.1"/>
</dbReference>
<keyword evidence="1" id="KW-0472">Membrane</keyword>
<dbReference type="EMBL" id="FNUX01000012">
    <property type="protein sequence ID" value="SEF85522.1"/>
    <property type="molecule type" value="Genomic_DNA"/>
</dbReference>
<evidence type="ECO:0000256" key="1">
    <source>
        <dbReference type="SAM" id="Phobius"/>
    </source>
</evidence>
<evidence type="ECO:0000313" key="3">
    <source>
        <dbReference type="Proteomes" id="UP000236753"/>
    </source>
</evidence>
<dbReference type="OrthoDB" id="8547932at2"/>
<organism evidence="2 3">
    <name type="scientific">Nitrosomonas ureae</name>
    <dbReference type="NCBI Taxonomy" id="44577"/>
    <lineage>
        <taxon>Bacteria</taxon>
        <taxon>Pseudomonadati</taxon>
        <taxon>Pseudomonadota</taxon>
        <taxon>Betaproteobacteria</taxon>
        <taxon>Nitrosomonadales</taxon>
        <taxon>Nitrosomonadaceae</taxon>
        <taxon>Nitrosomonas</taxon>
    </lineage>
</organism>
<name>A0A1H5VDT9_9PROT</name>
<accession>A0A1H5VDT9</accession>
<gene>
    <name evidence="2" type="ORF">SAMN05216334_11241</name>
</gene>
<feature type="transmembrane region" description="Helical" evidence="1">
    <location>
        <begin position="120"/>
        <end position="141"/>
    </location>
</feature>
<keyword evidence="1" id="KW-1133">Transmembrane helix</keyword>